<dbReference type="SUPFAM" id="SSF52151">
    <property type="entry name" value="FabD/lysophospholipase-like"/>
    <property type="match status" value="1"/>
</dbReference>
<keyword evidence="1" id="KW-0596">Phosphopantetheine</keyword>
<organism evidence="6 7">
    <name type="scientific">Nocardia xishanensis</name>
    <dbReference type="NCBI Taxonomy" id="238964"/>
    <lineage>
        <taxon>Bacteria</taxon>
        <taxon>Bacillati</taxon>
        <taxon>Actinomycetota</taxon>
        <taxon>Actinomycetes</taxon>
        <taxon>Mycobacteriales</taxon>
        <taxon>Nocardiaceae</taxon>
        <taxon>Nocardia</taxon>
    </lineage>
</organism>
<dbReference type="Gene3D" id="1.10.1200.10">
    <property type="entry name" value="ACP-like"/>
    <property type="match status" value="1"/>
</dbReference>
<dbReference type="RefSeq" id="WP_397095139.1">
    <property type="nucleotide sequence ID" value="NZ_JBIRYO010000028.1"/>
</dbReference>
<dbReference type="InterPro" id="IPR016036">
    <property type="entry name" value="Malonyl_transacylase_ACP-bd"/>
</dbReference>
<dbReference type="NCBIfam" id="NF037941">
    <property type="entry name" value="PKS_NbtC"/>
    <property type="match status" value="1"/>
</dbReference>
<protein>
    <submittedName>
        <fullName evidence="6">Nocobactin polyketide synthase NbtC</fullName>
    </submittedName>
</protein>
<dbReference type="Gene3D" id="3.40.366.10">
    <property type="entry name" value="Malonyl-Coenzyme A Acyl Carrier Protein, domain 2"/>
    <property type="match status" value="1"/>
</dbReference>
<dbReference type="Pfam" id="PF08659">
    <property type="entry name" value="KR"/>
    <property type="match status" value="1"/>
</dbReference>
<dbReference type="EMBL" id="JBIRYO010000028">
    <property type="protein sequence ID" value="MFI2477756.1"/>
    <property type="molecule type" value="Genomic_DNA"/>
</dbReference>
<dbReference type="InterPro" id="IPR016035">
    <property type="entry name" value="Acyl_Trfase/lysoPLipase"/>
</dbReference>
<dbReference type="InterPro" id="IPR013968">
    <property type="entry name" value="PKS_KR"/>
</dbReference>
<evidence type="ECO:0000256" key="1">
    <source>
        <dbReference type="ARBA" id="ARBA00022450"/>
    </source>
</evidence>
<dbReference type="InterPro" id="IPR009081">
    <property type="entry name" value="PP-bd_ACP"/>
</dbReference>
<keyword evidence="3" id="KW-0808">Transferase</keyword>
<feature type="domain" description="Carrier" evidence="5">
    <location>
        <begin position="956"/>
        <end position="1031"/>
    </location>
</feature>
<dbReference type="PANTHER" id="PTHR43775">
    <property type="entry name" value="FATTY ACID SYNTHASE"/>
    <property type="match status" value="1"/>
</dbReference>
<dbReference type="SUPFAM" id="SSF55048">
    <property type="entry name" value="Probable ACP-binding domain of malonyl-CoA ACP transacylase"/>
    <property type="match status" value="1"/>
</dbReference>
<dbReference type="InterPro" id="IPR036291">
    <property type="entry name" value="NAD(P)-bd_dom_sf"/>
</dbReference>
<evidence type="ECO:0000256" key="2">
    <source>
        <dbReference type="ARBA" id="ARBA00022553"/>
    </source>
</evidence>
<dbReference type="CDD" id="cd05274">
    <property type="entry name" value="KR_FAS_SDR_x"/>
    <property type="match status" value="1"/>
</dbReference>
<dbReference type="Gene3D" id="3.30.70.3290">
    <property type="match status" value="1"/>
</dbReference>
<sequence>MPDYRLPDGAVPVLLSSDTADGLRAEAAAVLSYLERRAHVTPDALADMLFRTRVARRRRALAMVRTREDLLDALRAVAADAPHPAVVSTVGLAAPRRVGFVFPGQGSQRPGMGRSYYESSPEYRAEVDACVEIHEQRYGHIAPLHYLLGHEGEYQDTVWEVQPALMFHMSGLAAMWQAYGVRPVATIGHSQGELAAGWVSGVMTRRDAVLAVTHRARFVDEVVYPEQYSMAVLGMDREACEALLARHSGWAELAVVNAPHILAISGDQDTVADMVATANAAGKFAKEIKVAYPAHTTFLIKLREEMESVLGDEMSAPTFSPTEITCYGGTLGGPITPDITHRQYWYWNLRNRVRFDRAVVAATAEVDTFIEVAEHPTLQLALQENLATVPDDPANGPRDFHVLGTSRRTAVGLEDFTRNLATLAVHDLNYAWESLRVADSAVRLPLPNFPHTQMSSKRLWAPYRSAPEIAGPAEVAPVRLTENWTRLSRRTLTPPRTVTLVDRDGRCAGLAAALRERAERHGATVTMFDGSPVEHADTVVVLLPPSDAADEAAAVAEFADFATDQGWLAALGPRVTECWLVTAGAEVVRENELPALAGAAAGAAFRCVALERIGVSFRRLDLPVDYQALEQKLPADRILEALHLAGEPELAMRDGKLHAKRLVVAEDAPAVTAPDLGEVLILGGTGHVGLEFCAQFVRDGARRITLVNRGGETATLTERLRAVRALGDTEIEVLACDISDSAAVAELAARYADRPVSLLAHAAVDYVYSAAADSDAEAVAQAAAAKVVGFGEVLRALPTTPTATALLCSSFAATLGGWGQALYAGANRMLDAMASRLRADGRACTSVQWGLWVLPAEADAVVEARIEGSGLLPMAAADAVAAGLADTSANSIVLAADWSKLRDVTETVGLASVFAPALDALAEQAATPTAAVASTASTPIETSTATAFSAPSMPEAGFAERIRRELDRVMLSDGSETIDGSVPLVSLGMDSLQALDLRKRLKAELNRDLPVAAILGGASLDDVVSLMSENKG</sequence>
<gene>
    <name evidence="6" type="primary">nbtC</name>
    <name evidence="6" type="ORF">ACH49W_30655</name>
</gene>
<dbReference type="InterPro" id="IPR006162">
    <property type="entry name" value="Ppantetheine_attach_site"/>
</dbReference>
<accession>A0ABW7X9E2</accession>
<dbReference type="InterPro" id="IPR057326">
    <property type="entry name" value="KR_dom"/>
</dbReference>
<dbReference type="Gene3D" id="3.40.50.720">
    <property type="entry name" value="NAD(P)-binding Rossmann-like Domain"/>
    <property type="match status" value="1"/>
</dbReference>
<dbReference type="InterPro" id="IPR020806">
    <property type="entry name" value="PKS_PP-bd"/>
</dbReference>
<dbReference type="PROSITE" id="PS50075">
    <property type="entry name" value="CARRIER"/>
    <property type="match status" value="1"/>
</dbReference>
<dbReference type="SUPFAM" id="SSF51735">
    <property type="entry name" value="NAD(P)-binding Rossmann-fold domains"/>
    <property type="match status" value="2"/>
</dbReference>
<evidence type="ECO:0000256" key="4">
    <source>
        <dbReference type="ARBA" id="ARBA00023268"/>
    </source>
</evidence>
<dbReference type="PANTHER" id="PTHR43775:SF37">
    <property type="entry name" value="SI:DKEY-61P9.11"/>
    <property type="match status" value="1"/>
</dbReference>
<dbReference type="PROSITE" id="PS00012">
    <property type="entry name" value="PHOSPHOPANTETHEINE"/>
    <property type="match status" value="1"/>
</dbReference>
<dbReference type="SMART" id="SM00823">
    <property type="entry name" value="PKS_PP"/>
    <property type="match status" value="1"/>
</dbReference>
<dbReference type="InterPro" id="IPR001227">
    <property type="entry name" value="Ac_transferase_dom_sf"/>
</dbReference>
<dbReference type="Pfam" id="PF00550">
    <property type="entry name" value="PP-binding"/>
    <property type="match status" value="1"/>
</dbReference>
<dbReference type="InterPro" id="IPR050091">
    <property type="entry name" value="PKS_NRPS_Biosynth_Enz"/>
</dbReference>
<evidence type="ECO:0000313" key="7">
    <source>
        <dbReference type="Proteomes" id="UP001611415"/>
    </source>
</evidence>
<dbReference type="SMART" id="SM00822">
    <property type="entry name" value="PKS_KR"/>
    <property type="match status" value="1"/>
</dbReference>
<reference evidence="6 7" key="1">
    <citation type="submission" date="2024-10" db="EMBL/GenBank/DDBJ databases">
        <title>The Natural Products Discovery Center: Release of the First 8490 Sequenced Strains for Exploring Actinobacteria Biosynthetic Diversity.</title>
        <authorList>
            <person name="Kalkreuter E."/>
            <person name="Kautsar S.A."/>
            <person name="Yang D."/>
            <person name="Bader C.D."/>
            <person name="Teijaro C.N."/>
            <person name="Fluegel L."/>
            <person name="Davis C.M."/>
            <person name="Simpson J.R."/>
            <person name="Lauterbach L."/>
            <person name="Steele A.D."/>
            <person name="Gui C."/>
            <person name="Meng S."/>
            <person name="Li G."/>
            <person name="Viehrig K."/>
            <person name="Ye F."/>
            <person name="Su P."/>
            <person name="Kiefer A.F."/>
            <person name="Nichols A."/>
            <person name="Cepeda A.J."/>
            <person name="Yan W."/>
            <person name="Fan B."/>
            <person name="Jiang Y."/>
            <person name="Adhikari A."/>
            <person name="Zheng C.-J."/>
            <person name="Schuster L."/>
            <person name="Cowan T.M."/>
            <person name="Smanski M.J."/>
            <person name="Chevrette M.G."/>
            <person name="De Carvalho L.P.S."/>
            <person name="Shen B."/>
        </authorList>
    </citation>
    <scope>NUCLEOTIDE SEQUENCE [LARGE SCALE GENOMIC DNA]</scope>
    <source>
        <strain evidence="6 7">NPDC019275</strain>
    </source>
</reference>
<proteinExistence type="predicted"/>
<evidence type="ECO:0000259" key="5">
    <source>
        <dbReference type="PROSITE" id="PS50075"/>
    </source>
</evidence>
<dbReference type="SUPFAM" id="SSF47336">
    <property type="entry name" value="ACP-like"/>
    <property type="match status" value="1"/>
</dbReference>
<name>A0ABW7X9E2_9NOCA</name>
<keyword evidence="4" id="KW-0511">Multifunctional enzyme</keyword>
<dbReference type="InterPro" id="IPR036736">
    <property type="entry name" value="ACP-like_sf"/>
</dbReference>
<keyword evidence="2" id="KW-0597">Phosphoprotein</keyword>
<keyword evidence="7" id="KW-1185">Reference proteome</keyword>
<evidence type="ECO:0000313" key="6">
    <source>
        <dbReference type="EMBL" id="MFI2477756.1"/>
    </source>
</evidence>
<dbReference type="SMART" id="SM00827">
    <property type="entry name" value="PKS_AT"/>
    <property type="match status" value="1"/>
</dbReference>
<dbReference type="Pfam" id="PF00698">
    <property type="entry name" value="Acyl_transf_1"/>
    <property type="match status" value="1"/>
</dbReference>
<dbReference type="Proteomes" id="UP001611415">
    <property type="component" value="Unassembled WGS sequence"/>
</dbReference>
<dbReference type="InterPro" id="IPR014043">
    <property type="entry name" value="Acyl_transferase_dom"/>
</dbReference>
<evidence type="ECO:0000256" key="3">
    <source>
        <dbReference type="ARBA" id="ARBA00022679"/>
    </source>
</evidence>
<comment type="caution">
    <text evidence="6">The sequence shown here is derived from an EMBL/GenBank/DDBJ whole genome shotgun (WGS) entry which is preliminary data.</text>
</comment>